<comment type="caution">
    <text evidence="1">The sequence shown here is derived from an EMBL/GenBank/DDBJ whole genome shotgun (WGS) entry which is preliminary data.</text>
</comment>
<proteinExistence type="predicted"/>
<organism evidence="1 2">
    <name type="scientific">Inconstantimicrobium mannanitabidum</name>
    <dbReference type="NCBI Taxonomy" id="1604901"/>
    <lineage>
        <taxon>Bacteria</taxon>
        <taxon>Bacillati</taxon>
        <taxon>Bacillota</taxon>
        <taxon>Clostridia</taxon>
        <taxon>Eubacteriales</taxon>
        <taxon>Clostridiaceae</taxon>
        <taxon>Inconstantimicrobium</taxon>
    </lineage>
</organism>
<accession>A0ACB5RIN0</accession>
<dbReference type="EMBL" id="BROD01000002">
    <property type="protein sequence ID" value="GKX68981.1"/>
    <property type="molecule type" value="Genomic_DNA"/>
</dbReference>
<evidence type="ECO:0000313" key="2">
    <source>
        <dbReference type="Proteomes" id="UP001058074"/>
    </source>
</evidence>
<sequence length="268" mass="30342">MDFKMVCLDIDGTLLNSKHMISENTKKIIYKITEEKQIPIILVSARMPKGILFLQEELNIIQPIICYSGSLIQSNNTILLNNTISLSDVKPLYGIMKDLNIHVSLYRNNEWYVEEMDEWAQQESEITNIKPTIVKFADLFSIWAQKNSGPNKILCMSSSSNIKELNKKIQGYHFDKLNVYPSKPTYLEIMPVSATKTSAIEFLCKMFNISKSQVIAIGDNYNDMDMIKFAGLGIAMGNAPDEVKKCADDITFSNDDDGVAKALEKYII</sequence>
<protein>
    <submittedName>
        <fullName evidence="1">Uncharacterized protein</fullName>
    </submittedName>
</protein>
<name>A0ACB5RIN0_9CLOT</name>
<keyword evidence="2" id="KW-1185">Reference proteome</keyword>
<reference evidence="1" key="1">
    <citation type="journal article" date="2025" name="Int. J. Syst. Evol. Microbiol.">
        <title>Inconstantimicrobium mannanitabidum sp. nov., a novel member of the family Clostridiaceae isolated from anoxic soil under the treatment of reductive soil disinfestation.</title>
        <authorList>
            <person name="Ueki A."/>
            <person name="Tonouchi A."/>
            <person name="Honma S."/>
            <person name="Kaku N."/>
            <person name="Ueki K."/>
        </authorList>
    </citation>
    <scope>NUCLEOTIDE SEQUENCE</scope>
    <source>
        <strain evidence="1">TW13</strain>
    </source>
</reference>
<gene>
    <name evidence="1" type="ORF">rsdtw13_42390</name>
</gene>
<evidence type="ECO:0000313" key="1">
    <source>
        <dbReference type="EMBL" id="GKX68981.1"/>
    </source>
</evidence>
<dbReference type="Proteomes" id="UP001058074">
    <property type="component" value="Unassembled WGS sequence"/>
</dbReference>